<comment type="subcellular location">
    <subcellularLocation>
        <location evidence="2">Golgi apparatus membrane</location>
        <topology evidence="2">Single-pass type II membrane protein</topology>
    </subcellularLocation>
</comment>
<evidence type="ECO:0000256" key="8">
    <source>
        <dbReference type="ARBA" id="ARBA00022723"/>
    </source>
</evidence>
<evidence type="ECO:0000256" key="16">
    <source>
        <dbReference type="ARBA" id="ARBA00041712"/>
    </source>
</evidence>
<dbReference type="GO" id="GO:0003827">
    <property type="term" value="F:alpha-1,3-mannosylglycoprotein 2-beta-N-acetylglucosaminyltransferase activity"/>
    <property type="evidence" value="ECO:0007669"/>
    <property type="project" value="UniProtKB-EC"/>
</dbReference>
<dbReference type="Gene3D" id="3.90.550.10">
    <property type="entry name" value="Spore Coat Polysaccharide Biosynthesis Protein SpsA, Chain A"/>
    <property type="match status" value="1"/>
</dbReference>
<reference evidence="21" key="1">
    <citation type="submission" date="2023-06" db="EMBL/GenBank/DDBJ databases">
        <title>Genomic analysis of the entomopathogenic nematode Steinernema hermaphroditum.</title>
        <authorList>
            <person name="Schwarz E.M."/>
            <person name="Heppert J.K."/>
            <person name="Baniya A."/>
            <person name="Schwartz H.T."/>
            <person name="Tan C.-H."/>
            <person name="Antoshechkin I."/>
            <person name="Sternberg P.W."/>
            <person name="Goodrich-Blair H."/>
            <person name="Dillman A.R."/>
        </authorList>
    </citation>
    <scope>NUCLEOTIDE SEQUENCE</scope>
    <source>
        <strain evidence="21">PS9179</strain>
        <tissue evidence="21">Whole animal</tissue>
    </source>
</reference>
<evidence type="ECO:0000256" key="17">
    <source>
        <dbReference type="ARBA" id="ARBA00049421"/>
    </source>
</evidence>
<evidence type="ECO:0000256" key="5">
    <source>
        <dbReference type="ARBA" id="ARBA00022676"/>
    </source>
</evidence>
<evidence type="ECO:0000313" key="21">
    <source>
        <dbReference type="EMBL" id="KAK0419570.1"/>
    </source>
</evidence>
<evidence type="ECO:0000256" key="15">
    <source>
        <dbReference type="ARBA" id="ARBA00038949"/>
    </source>
</evidence>
<proteinExistence type="inferred from homology"/>
<dbReference type="EMBL" id="JAUCMV010000002">
    <property type="protein sequence ID" value="KAK0419570.1"/>
    <property type="molecule type" value="Genomic_DNA"/>
</dbReference>
<dbReference type="Gene3D" id="1.10.510.10">
    <property type="entry name" value="Transferase(Phosphotransferase) domain 1"/>
    <property type="match status" value="1"/>
</dbReference>
<evidence type="ECO:0000256" key="9">
    <source>
        <dbReference type="ARBA" id="ARBA00022968"/>
    </source>
</evidence>
<feature type="compositionally biased region" description="Polar residues" evidence="18">
    <location>
        <begin position="930"/>
        <end position="944"/>
    </location>
</feature>
<keyword evidence="10 19" id="KW-1133">Transmembrane helix</keyword>
<comment type="pathway">
    <text evidence="3">Protein modification; protein glycosylation.</text>
</comment>
<dbReference type="InterPro" id="IPR011009">
    <property type="entry name" value="Kinase-like_dom_sf"/>
</dbReference>
<comment type="similarity">
    <text evidence="4">Belongs to the glycosyltransferase 13 family.</text>
</comment>
<sequence>MLLFNKVCRCVKRNRTLMYFLACVLVFAGLWLFSQLSDVQNFSNETKDVEWPTIQVYDLPETAVLVMAANREAALRNHMNQLLKFRPSDPLVPIIISQDGNKESVTRLATSYASSSLNISFIHHKYRSSSGRRVDRILRNYFYIAEHFKWALDRVFFEMGYSTVIVTEDDLDISSDFFSYFAATRHLLFEDNSILCVSAWNDNGAASLTDRSKSDLLHRTDFFPGLGWMLTASVWKELSASWPEAYWDDWLRMPEVRKGRACIRPEVSRTAHNMKLAGKGSSEGLFKSFLSSIRLPDTPVDFSNVDVSSLKKKEYDISLAAVLRDSMPLTFEQLNNTLDATKTYKTIYKTPREFKILAKKYKLMGDIRSGMPRTSYYGIVPFICNGARVYAVHGNFNETLLLDGSSSSSLYTEIWTRMCRYLDFEEQFCRSDKQDYNSAARCDTSSCSAPSVPFLFDSLPVGCTQTVVSYFMGKPNACKRAGKNGGKHEPSNRKTGSGVNKVPSKKSPKEEESSKTAPVSPIVTPLTIRDGFVIKCKNADPNNRYQLVVKRQITDRIYVVHNTKLNKMFCLKVEPFNAVNELKQLRRDLYVMCDARRYPKTLGSHFFPVTNKGVVDNLFNYITMPLGEASIADIRKTTVKSDFCLKTAVRLSLETFQAINDLHSLNYIHRAIGPTKFVVGPEGCRLYMVGLSLAKCVNTTSKSTPKHIHKYGDNRFQSRSWHKRREQYFKDDVESWLYMALDFCAPKNLPWTTGMLDLQILEMKENFLGNSDDYASGSLPKIMKTVKQKVGELKGADKLDYRCFKELLLDLKREVGCEMKGPYNWKQQKNIVPMDDKEKIVDSKKAFGRPDGEQSRSATEKSPTQKSNIGESPFVNDNSPKVNEKHKIKRKVSKKKTLNDKPKEFNNVQMIFDQIPLVTVDEPSEEQTDVSKSGTSQNEYTAKNTSKKEGDSEADEVSCSKAGRGNQFEDDEDDKEDDKKDEAPFDIRFSGPPQEILVDGAVYQLGFREEKWIRLGAQEHVFRFGGPSRELLIDNRHFKATFGGSPIVVNINGCRHQIQLLGPPPRVVVEDRPSYDLMPKTEEKKIEVVKSERKPPSSGLSAAPALAGDVLSLLARLKEKGLLGNTKPVPEEAPSEGLLANPLFMATKNTTALQDILAPKDACGDCGLNLEGLDYQARGQHKDDHVAENLRKLGGKRDTRPWFSGRTTLWESTRSKLAGTKISKPSVENGLDAESTDSQKVCPHCREAFEEYYNQDEDLWMYRNSQASEPRRILCGRGSESLRSRRSFERIRRPLENPEIDGGSGVKLKAIKGTEQKEERDRPMRKAKWRIYQGLSEKSHPEFHQGSPEVATVWKQWYPKPKKNRN</sequence>
<evidence type="ECO:0000256" key="14">
    <source>
        <dbReference type="ARBA" id="ARBA00037706"/>
    </source>
</evidence>
<gene>
    <name evidence="21" type="ORF">QR680_014212</name>
</gene>
<keyword evidence="8" id="KW-0479">Metal-binding</keyword>
<feature type="region of interest" description="Disordered" evidence="18">
    <location>
        <begin position="920"/>
        <end position="990"/>
    </location>
</feature>
<accession>A0AA39M3U1</accession>
<keyword evidence="22" id="KW-1185">Reference proteome</keyword>
<evidence type="ECO:0000313" key="22">
    <source>
        <dbReference type="Proteomes" id="UP001175271"/>
    </source>
</evidence>
<protein>
    <recommendedName>
        <fullName evidence="15">alpha-1,3-mannosyl-glycoprotein 2-beta-N-acetylglucosaminyltransferase</fullName>
        <ecNumber evidence="15">2.4.1.101</ecNumber>
    </recommendedName>
    <alternativeName>
        <fullName evidence="16">N-glycosyl-oligosaccharide-glycoprotein N-acetylglucosaminyltransferase I</fullName>
    </alternativeName>
</protein>
<feature type="domain" description="PCFS4-like zinc finger" evidence="20">
    <location>
        <begin position="1237"/>
        <end position="1265"/>
    </location>
</feature>
<dbReference type="FunFam" id="3.90.550.10:FF:000252">
    <property type="entry name" value="Protein O-linked-mannose beta-1,2-N-acetylglucosaminyltransferase 1"/>
    <property type="match status" value="1"/>
</dbReference>
<keyword evidence="6" id="KW-0808">Transferase</keyword>
<dbReference type="Gene3D" id="3.10.180.20">
    <property type="entry name" value="N-Acetylglucosaminyltransferase I, Domain 2"/>
    <property type="match status" value="1"/>
</dbReference>
<evidence type="ECO:0000256" key="1">
    <source>
        <dbReference type="ARBA" id="ARBA00001936"/>
    </source>
</evidence>
<keyword evidence="11" id="KW-0333">Golgi apparatus</keyword>
<dbReference type="SUPFAM" id="SSF56112">
    <property type="entry name" value="Protein kinase-like (PK-like)"/>
    <property type="match status" value="1"/>
</dbReference>
<dbReference type="Pfam" id="PF23228">
    <property type="entry name" value="zf_PCFS4"/>
    <property type="match status" value="1"/>
</dbReference>
<feature type="compositionally biased region" description="Basic residues" evidence="18">
    <location>
        <begin position="884"/>
        <end position="896"/>
    </location>
</feature>
<dbReference type="GO" id="GO:0046872">
    <property type="term" value="F:metal ion binding"/>
    <property type="evidence" value="ECO:0007669"/>
    <property type="project" value="UniProtKB-KW"/>
</dbReference>
<dbReference type="InterPro" id="IPR004139">
    <property type="entry name" value="Glyco_trans_13"/>
</dbReference>
<keyword evidence="7 19" id="KW-0812">Transmembrane</keyword>
<comment type="caution">
    <text evidence="21">The sequence shown here is derived from an EMBL/GenBank/DDBJ whole genome shotgun (WGS) entry which is preliminary data.</text>
</comment>
<evidence type="ECO:0000259" key="20">
    <source>
        <dbReference type="Pfam" id="PF23228"/>
    </source>
</evidence>
<evidence type="ECO:0000256" key="18">
    <source>
        <dbReference type="SAM" id="MobiDB-lite"/>
    </source>
</evidence>
<evidence type="ECO:0000256" key="4">
    <source>
        <dbReference type="ARBA" id="ARBA00006492"/>
    </source>
</evidence>
<comment type="function">
    <text evidence="14">Initiates complex N-linked carbohydrate formation. Essential for the conversion of high-mannose to hybrid and complex N-glycans.</text>
</comment>
<feature type="region of interest" description="Disordered" evidence="18">
    <location>
        <begin position="481"/>
        <end position="519"/>
    </location>
</feature>
<evidence type="ECO:0000256" key="2">
    <source>
        <dbReference type="ARBA" id="ARBA00004323"/>
    </source>
</evidence>
<evidence type="ECO:0000256" key="11">
    <source>
        <dbReference type="ARBA" id="ARBA00023034"/>
    </source>
</evidence>
<evidence type="ECO:0000256" key="7">
    <source>
        <dbReference type="ARBA" id="ARBA00022692"/>
    </source>
</evidence>
<feature type="transmembrane region" description="Helical" evidence="19">
    <location>
        <begin position="16"/>
        <end position="34"/>
    </location>
</feature>
<comment type="catalytic activity">
    <reaction evidence="17">
        <text>N(4)-(alpha-D-Man-(1-&gt;3)-[alpha-D-Man-(1-&gt;3)-[alpha-D-Man-(1-&gt;6)]-alpha-D-Man-(1-&gt;6)]-beta-D-Man-(1-&gt;4)-beta-D-GlcNAc-(1-&gt;4)-beta-D-GlcNAc)-L-asparaginyl-[protein] (N-glucan mannose isomer 5A1,2) + UDP-N-acetyl-alpha-D-glucosamine = N(4)-{beta-D-GlcNAc-(1-&gt;2)-alpha-D-Man-(1-&gt;3)-[alpha-D-Man-(1-&gt;3)-[alpha-D-Man-(1-&gt;6)]-alpha-D-Man-(1-&gt;6)]-beta-D-Man-(1-&gt;4)-beta-D-GlcNAc-(1-&gt;4)-beta-D-GlcNAc}-L-asparaginyl-[protein] + UDP + H(+)</text>
        <dbReference type="Rhea" id="RHEA:11456"/>
        <dbReference type="Rhea" id="RHEA-COMP:14367"/>
        <dbReference type="Rhea" id="RHEA-COMP:14368"/>
        <dbReference type="ChEBI" id="CHEBI:15378"/>
        <dbReference type="ChEBI" id="CHEBI:57705"/>
        <dbReference type="ChEBI" id="CHEBI:58223"/>
        <dbReference type="ChEBI" id="CHEBI:59087"/>
        <dbReference type="ChEBI" id="CHEBI:60625"/>
        <dbReference type="EC" id="2.4.1.101"/>
    </reaction>
</comment>
<dbReference type="EC" id="2.4.1.101" evidence="15"/>
<dbReference type="InterPro" id="IPR052261">
    <property type="entry name" value="Glycosyltransferase_13"/>
</dbReference>
<dbReference type="InterPro" id="IPR029044">
    <property type="entry name" value="Nucleotide-diphossugar_trans"/>
</dbReference>
<feature type="region of interest" description="Disordered" evidence="18">
    <location>
        <begin position="846"/>
        <end position="901"/>
    </location>
</feature>
<dbReference type="PANTHER" id="PTHR10468:SF3">
    <property type="entry name" value="ALPHA-1,3-MANNOSYL-GLYCOPROTEIN 2-BETA-N-ACETYLGLUCOSAMINYLTRANSFERASE"/>
    <property type="match status" value="1"/>
</dbReference>
<feature type="compositionally biased region" description="Polar residues" evidence="18">
    <location>
        <begin position="855"/>
        <end position="881"/>
    </location>
</feature>
<dbReference type="GO" id="GO:0006487">
    <property type="term" value="P:protein N-linked glycosylation"/>
    <property type="evidence" value="ECO:0007669"/>
    <property type="project" value="TreeGrafter"/>
</dbReference>
<evidence type="ECO:0000256" key="3">
    <source>
        <dbReference type="ARBA" id="ARBA00004922"/>
    </source>
</evidence>
<dbReference type="SUPFAM" id="SSF53448">
    <property type="entry name" value="Nucleotide-diphospho-sugar transferases"/>
    <property type="match status" value="1"/>
</dbReference>
<evidence type="ECO:0000256" key="13">
    <source>
        <dbReference type="ARBA" id="ARBA00023211"/>
    </source>
</evidence>
<keyword evidence="9" id="KW-0735">Signal-anchor</keyword>
<dbReference type="GO" id="GO:0000139">
    <property type="term" value="C:Golgi membrane"/>
    <property type="evidence" value="ECO:0007669"/>
    <property type="project" value="UniProtKB-SubCell"/>
</dbReference>
<evidence type="ECO:0000256" key="12">
    <source>
        <dbReference type="ARBA" id="ARBA00023136"/>
    </source>
</evidence>
<organism evidence="21 22">
    <name type="scientific">Steinernema hermaphroditum</name>
    <dbReference type="NCBI Taxonomy" id="289476"/>
    <lineage>
        <taxon>Eukaryota</taxon>
        <taxon>Metazoa</taxon>
        <taxon>Ecdysozoa</taxon>
        <taxon>Nematoda</taxon>
        <taxon>Chromadorea</taxon>
        <taxon>Rhabditida</taxon>
        <taxon>Tylenchina</taxon>
        <taxon>Panagrolaimomorpha</taxon>
        <taxon>Strongyloidoidea</taxon>
        <taxon>Steinernematidae</taxon>
        <taxon>Steinernema</taxon>
    </lineage>
</organism>
<dbReference type="Pfam" id="PF03071">
    <property type="entry name" value="GNT-I"/>
    <property type="match status" value="1"/>
</dbReference>
<name>A0AA39M3U1_9BILA</name>
<dbReference type="PANTHER" id="PTHR10468">
    <property type="entry name" value="PROTEIN O-LINKED-MANNOSE BETA-1,2-N-ACETYLGLUCOSAMINYLTRANSFERASE 1/ALPHA-1,3-MANNOSYL-GLYCOPROTEIN 2-BETA-N-ACETYLGLUCOSAMINYLTRANSFERASE"/>
    <property type="match status" value="1"/>
</dbReference>
<evidence type="ECO:0000256" key="19">
    <source>
        <dbReference type="SAM" id="Phobius"/>
    </source>
</evidence>
<dbReference type="InterPro" id="IPR057242">
    <property type="entry name" value="PCFS4-like"/>
</dbReference>
<keyword evidence="5" id="KW-0328">Glycosyltransferase</keyword>
<evidence type="ECO:0000256" key="6">
    <source>
        <dbReference type="ARBA" id="ARBA00022679"/>
    </source>
</evidence>
<evidence type="ECO:0000256" key="10">
    <source>
        <dbReference type="ARBA" id="ARBA00022989"/>
    </source>
</evidence>
<keyword evidence="13" id="KW-0464">Manganese</keyword>
<comment type="cofactor">
    <cofactor evidence="1">
        <name>Mn(2+)</name>
        <dbReference type="ChEBI" id="CHEBI:29035"/>
    </cofactor>
</comment>
<keyword evidence="12 19" id="KW-0472">Membrane</keyword>
<dbReference type="Proteomes" id="UP001175271">
    <property type="component" value="Unassembled WGS sequence"/>
</dbReference>